<protein>
    <submittedName>
        <fullName evidence="1">Uncharacterized protein</fullName>
    </submittedName>
</protein>
<accession>A0AAD9AV59</accession>
<gene>
    <name evidence="1" type="ORF">CCHR01_03377</name>
</gene>
<dbReference type="EMBL" id="JAQOWY010000045">
    <property type="protein sequence ID" value="KAK1853959.1"/>
    <property type="molecule type" value="Genomic_DNA"/>
</dbReference>
<keyword evidence="2" id="KW-1185">Reference proteome</keyword>
<organism evidence="1 2">
    <name type="scientific">Colletotrichum chrysophilum</name>
    <dbReference type="NCBI Taxonomy" id="1836956"/>
    <lineage>
        <taxon>Eukaryota</taxon>
        <taxon>Fungi</taxon>
        <taxon>Dikarya</taxon>
        <taxon>Ascomycota</taxon>
        <taxon>Pezizomycotina</taxon>
        <taxon>Sordariomycetes</taxon>
        <taxon>Hypocreomycetidae</taxon>
        <taxon>Glomerellales</taxon>
        <taxon>Glomerellaceae</taxon>
        <taxon>Colletotrichum</taxon>
        <taxon>Colletotrichum gloeosporioides species complex</taxon>
    </lineage>
</organism>
<evidence type="ECO:0000313" key="2">
    <source>
        <dbReference type="Proteomes" id="UP001243330"/>
    </source>
</evidence>
<proteinExistence type="predicted"/>
<reference evidence="1" key="1">
    <citation type="submission" date="2023-01" db="EMBL/GenBank/DDBJ databases">
        <title>Colletotrichum chrysophilum M932 genome sequence.</title>
        <authorList>
            <person name="Baroncelli R."/>
        </authorList>
    </citation>
    <scope>NUCLEOTIDE SEQUENCE</scope>
    <source>
        <strain evidence="1">M932</strain>
    </source>
</reference>
<sequence>MGHRPSTVNRPSSAVDCRVPVISFAAIIHDPDPSHLIQQHSEQLRLRESGYSYSYSYSYSYGYGYGHGYGYAESLRRGLILAILGVACWQNPVARLTIPNGFNLPNITDICKLRSAAWPSVILGLCLWITYAREATADKIPYAQHRVLQYEPLVILHLSRQPPRESRNFIPCCNIRTQRVCLRTPIRETRRRSSVLSQGTSPFGDRRAALQLCNVWRWAPETGGGR</sequence>
<dbReference type="Proteomes" id="UP001243330">
    <property type="component" value="Unassembled WGS sequence"/>
</dbReference>
<evidence type="ECO:0000313" key="1">
    <source>
        <dbReference type="EMBL" id="KAK1853959.1"/>
    </source>
</evidence>
<comment type="caution">
    <text evidence="1">The sequence shown here is derived from an EMBL/GenBank/DDBJ whole genome shotgun (WGS) entry which is preliminary data.</text>
</comment>
<name>A0AAD9AV59_9PEZI</name>
<dbReference type="AlphaFoldDB" id="A0AAD9AV59"/>